<comment type="caution">
    <text evidence="7">The sequence shown here is derived from an EMBL/GenBank/DDBJ whole genome shotgun (WGS) entry which is preliminary data.</text>
</comment>
<dbReference type="OMA" id="CVWYFPL"/>
<sequence>MATRRKSAPPLAKPPAPIAFDANIIAGVHTILSLAAFATALFFGCALHYKKIVKNGIAGYPQEWFPSVSATIGDWYPERNFFQILIAITSGPRFALVFLQYYLARHRHPAFSKALLTAGLLRTLSCGGWVYITSNDDHDAHDVLMVTYILCNVPWMFGGIATTPLQSLRARRRRRVISTLFFASIIPMVYFFVQHKVYGIPGAYTRYSFFEWALILLDVAYDSIIGTDLSESNLRVAIGPSLDVKDVRTNTLNRSEDTVKHSPNTQSKDANDPPDILTTDAPQSDGSVPYSKAGRLESLHETCALLLKSHTREPVSFLCDVYLSYIFWSLFTSLLPTLFFFSVWQLGVSGHELALLSILSPALLGISFLRKWALTRAGSVTLQGLSLAGIVAYALPRPSHRLMAVAFANIIAVFHRSAQWSLGDRYHGIIAALGFALSALSKHANHSNNPVWPMVTHNSGGYNKIGLALAIIALVEQTLRPDVGNDPEETAASGPPVEKKEKNSAPDTPWLSSSVALGSLIFSLHYLLSEPGTIISWTWTGYSNGQPNGPLPHVHGFLTIIAQSFGILLAILAERAGMNPLASQVWFMIGSCGAYVLYSHSDWLGFLGGLLMTVFLMSITPSLVLQLSGTAHAGKAFFTAFFTAMLLYLANVWTVAYAFVPFGGSLLRERTDFVLVAQFAALSLSFQWRTPTPKFINTDSDTLTSLTRTCSVALVAVLSLSSVLVTLYRMPVMGPQPYRKGDRLFNAGIWTVHFGIDNHGHDSQRLIRDIIGDMKVDVMGLLESDLHRPVYGNRDLTRVIAEELGYYVDLGPGPNKHTWGAALLSKFPILESHHHLLPSPVGELAPAISAVLDVFGTNVTVVVSHNGQEEDPLDRELQSKELARIMAEAYPQPTIFLGYVVTKPHAKKPNPYEILVEDGLMYDIDAEDWDRWCEYILYRGLYRTAYARISRGIVTDTEVQIGQFAVPKHGFSLVNDARETRMRRTWKEGLPESHWFPMEYYGNQFGGGVNGHYYHVFHTPLYYKLPDDAAL</sequence>
<feature type="transmembrane region" description="Helical" evidence="2">
    <location>
        <begin position="114"/>
        <end position="132"/>
    </location>
</feature>
<feature type="domain" description="PGAP2IP C-terminal nuclease-like" evidence="6">
    <location>
        <begin position="743"/>
        <end position="978"/>
    </location>
</feature>
<feature type="domain" description="CWH43-like N-terminal" evidence="3">
    <location>
        <begin position="25"/>
        <end position="230"/>
    </location>
</feature>
<dbReference type="SUPFAM" id="SSF56219">
    <property type="entry name" value="DNase I-like"/>
    <property type="match status" value="1"/>
</dbReference>
<feature type="domain" description="PGAP2IP first transmembrane" evidence="5">
    <location>
        <begin position="325"/>
        <end position="475"/>
    </location>
</feature>
<dbReference type="GO" id="GO:0031505">
    <property type="term" value="P:fungal-type cell wall organization"/>
    <property type="evidence" value="ECO:0007669"/>
    <property type="project" value="TreeGrafter"/>
</dbReference>
<evidence type="ECO:0000313" key="8">
    <source>
        <dbReference type="Proteomes" id="UP000053558"/>
    </source>
</evidence>
<dbReference type="InterPro" id="IPR057315">
    <property type="entry name" value="Exo_endo_phos_PGAP2IP_C"/>
</dbReference>
<dbReference type="InterPro" id="IPR053912">
    <property type="entry name" value="PGAP2IP_TM_1nd"/>
</dbReference>
<feature type="transmembrane region" description="Helical" evidence="2">
    <location>
        <begin position="81"/>
        <end position="102"/>
    </location>
</feature>
<dbReference type="PANTHER" id="PTHR14859:SF1">
    <property type="entry name" value="PGAP2-INTERACTING PROTEIN"/>
    <property type="match status" value="1"/>
</dbReference>
<evidence type="ECO:0000256" key="2">
    <source>
        <dbReference type="SAM" id="Phobius"/>
    </source>
</evidence>
<feature type="transmembrane region" description="Helical" evidence="2">
    <location>
        <begin position="322"/>
        <end position="341"/>
    </location>
</feature>
<dbReference type="AlphaFoldDB" id="A0A5M3MZS2"/>
<feature type="transmembrane region" description="Helical" evidence="2">
    <location>
        <begin position="554"/>
        <end position="573"/>
    </location>
</feature>
<dbReference type="FunFam" id="3.60.10.10:FF:000100">
    <property type="entry name" value="Unplaced genomic scaffold supercont2.12, whole genome shotgun sequence"/>
    <property type="match status" value="1"/>
</dbReference>
<dbReference type="GO" id="GO:0016020">
    <property type="term" value="C:membrane"/>
    <property type="evidence" value="ECO:0007669"/>
    <property type="project" value="GOC"/>
</dbReference>
<accession>A0A5M3MZS2</accession>
<feature type="transmembrane region" description="Helical" evidence="2">
    <location>
        <begin position="509"/>
        <end position="528"/>
    </location>
</feature>
<gene>
    <name evidence="7" type="ORF">CONPUDRAFT_119753</name>
</gene>
<dbReference type="Proteomes" id="UP000053558">
    <property type="component" value="Unassembled WGS sequence"/>
</dbReference>
<keyword evidence="2" id="KW-0472">Membrane</keyword>
<feature type="transmembrane region" description="Helical" evidence="2">
    <location>
        <begin position="580"/>
        <end position="598"/>
    </location>
</feature>
<name>A0A5M3MZS2_CONPW</name>
<feature type="transmembrane region" description="Helical" evidence="2">
    <location>
        <begin position="144"/>
        <end position="164"/>
    </location>
</feature>
<feature type="domain" description="PGAP2IP second transmembrane" evidence="4">
    <location>
        <begin position="509"/>
        <end position="687"/>
    </location>
</feature>
<dbReference type="Gene3D" id="3.60.10.10">
    <property type="entry name" value="Endonuclease/exonuclease/phosphatase"/>
    <property type="match status" value="1"/>
</dbReference>
<dbReference type="GeneID" id="19199495"/>
<feature type="transmembrane region" description="Helical" evidence="2">
    <location>
        <begin position="176"/>
        <end position="193"/>
    </location>
</feature>
<keyword evidence="2" id="KW-1133">Transmembrane helix</keyword>
<evidence type="ECO:0000259" key="4">
    <source>
        <dbReference type="Pfam" id="PF23021"/>
    </source>
</evidence>
<dbReference type="InterPro" id="IPR053911">
    <property type="entry name" value="PGAP2IP_TM_2nd"/>
</dbReference>
<feature type="transmembrane region" description="Helical" evidence="2">
    <location>
        <begin position="353"/>
        <end position="370"/>
    </location>
</feature>
<dbReference type="Pfam" id="PF23021">
    <property type="entry name" value="6TM_2nd_PGAP2IP"/>
    <property type="match status" value="1"/>
</dbReference>
<evidence type="ECO:0000313" key="7">
    <source>
        <dbReference type="EMBL" id="EIW84131.1"/>
    </source>
</evidence>
<dbReference type="Pfam" id="PF10277">
    <property type="entry name" value="Frag1"/>
    <property type="match status" value="1"/>
</dbReference>
<dbReference type="KEGG" id="cput:CONPUDRAFT_119753"/>
<evidence type="ECO:0000259" key="5">
    <source>
        <dbReference type="Pfam" id="PF23022"/>
    </source>
</evidence>
<dbReference type="Pfam" id="PF23226">
    <property type="entry name" value="Exo_endo_phos_PGAP2IP"/>
    <property type="match status" value="1"/>
</dbReference>
<evidence type="ECO:0008006" key="9">
    <source>
        <dbReference type="Google" id="ProtNLM"/>
    </source>
</evidence>
<dbReference type="InterPro" id="IPR051916">
    <property type="entry name" value="GPI-anchor_lipid_remodeler"/>
</dbReference>
<organism evidence="7 8">
    <name type="scientific">Coniophora puteana (strain RWD-64-598)</name>
    <name type="common">Brown rot fungus</name>
    <dbReference type="NCBI Taxonomy" id="741705"/>
    <lineage>
        <taxon>Eukaryota</taxon>
        <taxon>Fungi</taxon>
        <taxon>Dikarya</taxon>
        <taxon>Basidiomycota</taxon>
        <taxon>Agaricomycotina</taxon>
        <taxon>Agaricomycetes</taxon>
        <taxon>Agaricomycetidae</taxon>
        <taxon>Boletales</taxon>
        <taxon>Coniophorineae</taxon>
        <taxon>Coniophoraceae</taxon>
        <taxon>Coniophora</taxon>
    </lineage>
</organism>
<feature type="region of interest" description="Disordered" evidence="1">
    <location>
        <begin position="483"/>
        <end position="508"/>
    </location>
</feature>
<protein>
    <recommendedName>
        <fullName evidence="9">Calcofluor white hypersensitive protein</fullName>
    </recommendedName>
</protein>
<evidence type="ECO:0000256" key="1">
    <source>
        <dbReference type="SAM" id="MobiDB-lite"/>
    </source>
</evidence>
<dbReference type="EMBL" id="JH711575">
    <property type="protein sequence ID" value="EIW84131.1"/>
    <property type="molecule type" value="Genomic_DNA"/>
</dbReference>
<dbReference type="InterPro" id="IPR019402">
    <property type="entry name" value="CWH43_N"/>
</dbReference>
<proteinExistence type="predicted"/>
<reference evidence="8" key="1">
    <citation type="journal article" date="2012" name="Science">
        <title>The Paleozoic origin of enzymatic lignin decomposition reconstructed from 31 fungal genomes.</title>
        <authorList>
            <person name="Floudas D."/>
            <person name="Binder M."/>
            <person name="Riley R."/>
            <person name="Barry K."/>
            <person name="Blanchette R.A."/>
            <person name="Henrissat B."/>
            <person name="Martinez A.T."/>
            <person name="Otillar R."/>
            <person name="Spatafora J.W."/>
            <person name="Yadav J.S."/>
            <person name="Aerts A."/>
            <person name="Benoit I."/>
            <person name="Boyd A."/>
            <person name="Carlson A."/>
            <person name="Copeland A."/>
            <person name="Coutinho P.M."/>
            <person name="de Vries R.P."/>
            <person name="Ferreira P."/>
            <person name="Findley K."/>
            <person name="Foster B."/>
            <person name="Gaskell J."/>
            <person name="Glotzer D."/>
            <person name="Gorecki P."/>
            <person name="Heitman J."/>
            <person name="Hesse C."/>
            <person name="Hori C."/>
            <person name="Igarashi K."/>
            <person name="Jurgens J.A."/>
            <person name="Kallen N."/>
            <person name="Kersten P."/>
            <person name="Kohler A."/>
            <person name="Kuees U."/>
            <person name="Kumar T.K.A."/>
            <person name="Kuo A."/>
            <person name="LaButti K."/>
            <person name="Larrondo L.F."/>
            <person name="Lindquist E."/>
            <person name="Ling A."/>
            <person name="Lombard V."/>
            <person name="Lucas S."/>
            <person name="Lundell T."/>
            <person name="Martin R."/>
            <person name="McLaughlin D.J."/>
            <person name="Morgenstern I."/>
            <person name="Morin E."/>
            <person name="Murat C."/>
            <person name="Nagy L.G."/>
            <person name="Nolan M."/>
            <person name="Ohm R.A."/>
            <person name="Patyshakuliyeva A."/>
            <person name="Rokas A."/>
            <person name="Ruiz-Duenas F.J."/>
            <person name="Sabat G."/>
            <person name="Salamov A."/>
            <person name="Samejima M."/>
            <person name="Schmutz J."/>
            <person name="Slot J.C."/>
            <person name="St John F."/>
            <person name="Stenlid J."/>
            <person name="Sun H."/>
            <person name="Sun S."/>
            <person name="Syed K."/>
            <person name="Tsang A."/>
            <person name="Wiebenga A."/>
            <person name="Young D."/>
            <person name="Pisabarro A."/>
            <person name="Eastwood D.C."/>
            <person name="Martin F."/>
            <person name="Cullen D."/>
            <person name="Grigoriev I.V."/>
            <person name="Hibbett D.S."/>
        </authorList>
    </citation>
    <scope>NUCLEOTIDE SEQUENCE [LARGE SCALE GENOMIC DNA]</scope>
    <source>
        <strain evidence="8">RWD-64-598 SS2</strain>
    </source>
</reference>
<feature type="transmembrane region" description="Helical" evidence="2">
    <location>
        <begin position="20"/>
        <end position="43"/>
    </location>
</feature>
<dbReference type="Pfam" id="PF23022">
    <property type="entry name" value="6TM_1st_PGAP2IP"/>
    <property type="match status" value="1"/>
</dbReference>
<keyword evidence="8" id="KW-1185">Reference proteome</keyword>
<evidence type="ECO:0000259" key="6">
    <source>
        <dbReference type="Pfam" id="PF23226"/>
    </source>
</evidence>
<feature type="transmembrane region" description="Helical" evidence="2">
    <location>
        <begin position="604"/>
        <end position="625"/>
    </location>
</feature>
<dbReference type="GO" id="GO:0006506">
    <property type="term" value="P:GPI anchor biosynthetic process"/>
    <property type="evidence" value="ECO:0007669"/>
    <property type="project" value="TreeGrafter"/>
</dbReference>
<feature type="region of interest" description="Disordered" evidence="1">
    <location>
        <begin position="253"/>
        <end position="288"/>
    </location>
</feature>
<keyword evidence="2" id="KW-0812">Transmembrane</keyword>
<dbReference type="PANTHER" id="PTHR14859">
    <property type="entry name" value="CALCOFLUOR WHITE HYPERSENSITIVE PROTEIN PRECURSOR"/>
    <property type="match status" value="1"/>
</dbReference>
<dbReference type="InterPro" id="IPR036691">
    <property type="entry name" value="Endo/exonu/phosph_ase_sf"/>
</dbReference>
<feature type="transmembrane region" description="Helical" evidence="2">
    <location>
        <begin position="637"/>
        <end position="660"/>
    </location>
</feature>
<dbReference type="GO" id="GO:0005783">
    <property type="term" value="C:endoplasmic reticulum"/>
    <property type="evidence" value="ECO:0007669"/>
    <property type="project" value="TreeGrafter"/>
</dbReference>
<dbReference type="OrthoDB" id="68581at2759"/>
<dbReference type="RefSeq" id="XP_007765927.1">
    <property type="nucleotide sequence ID" value="XM_007767737.1"/>
</dbReference>
<evidence type="ECO:0000259" key="3">
    <source>
        <dbReference type="Pfam" id="PF10277"/>
    </source>
</evidence>